<reference evidence="1 2" key="1">
    <citation type="submission" date="2024-11" db="EMBL/GenBank/DDBJ databases">
        <title>A near-complete genome assembly of Cinchona calisaya.</title>
        <authorList>
            <person name="Lian D.C."/>
            <person name="Zhao X.W."/>
            <person name="Wei L."/>
        </authorList>
    </citation>
    <scope>NUCLEOTIDE SEQUENCE [LARGE SCALE GENOMIC DNA]</scope>
    <source>
        <tissue evidence="1">Nenye</tissue>
    </source>
</reference>
<accession>A0ABD2ZMA6</accession>
<evidence type="ECO:0000313" key="2">
    <source>
        <dbReference type="Proteomes" id="UP001630127"/>
    </source>
</evidence>
<keyword evidence="2" id="KW-1185">Reference proteome</keyword>
<dbReference type="AlphaFoldDB" id="A0ABD2ZMA6"/>
<gene>
    <name evidence="1" type="ORF">ACH5RR_018730</name>
</gene>
<comment type="caution">
    <text evidence="1">The sequence shown here is derived from an EMBL/GenBank/DDBJ whole genome shotgun (WGS) entry which is preliminary data.</text>
</comment>
<organism evidence="1 2">
    <name type="scientific">Cinchona calisaya</name>
    <dbReference type="NCBI Taxonomy" id="153742"/>
    <lineage>
        <taxon>Eukaryota</taxon>
        <taxon>Viridiplantae</taxon>
        <taxon>Streptophyta</taxon>
        <taxon>Embryophyta</taxon>
        <taxon>Tracheophyta</taxon>
        <taxon>Spermatophyta</taxon>
        <taxon>Magnoliopsida</taxon>
        <taxon>eudicotyledons</taxon>
        <taxon>Gunneridae</taxon>
        <taxon>Pentapetalae</taxon>
        <taxon>asterids</taxon>
        <taxon>lamiids</taxon>
        <taxon>Gentianales</taxon>
        <taxon>Rubiaceae</taxon>
        <taxon>Cinchonoideae</taxon>
        <taxon>Cinchoneae</taxon>
        <taxon>Cinchona</taxon>
    </lineage>
</organism>
<protein>
    <submittedName>
        <fullName evidence="1">Uncharacterized protein</fullName>
    </submittedName>
</protein>
<evidence type="ECO:0000313" key="1">
    <source>
        <dbReference type="EMBL" id="KAL3520581.1"/>
    </source>
</evidence>
<sequence length="227" mass="24968">MSVRGVVLPTARGQGSRMPTSRKFQGCMELKYAKLILAPAYAACGVNFTLIPYEPSGECIHGINEKINDWEGVPTSSCRRNAFNTLSHALARQATTGDGIFIDGERWKKCNNPFHQQQSVSVQTCGLDDLFYGSSQCSSLELSTFKQNPIYQDAFHQCASFSPSFDDACNNCTKALINARNQFLDQLNARENDTEKVICGAALIIAVAAGEIDSESLIEDFYQCLLL</sequence>
<dbReference type="Proteomes" id="UP001630127">
    <property type="component" value="Unassembled WGS sequence"/>
</dbReference>
<proteinExistence type="predicted"/>
<dbReference type="EMBL" id="JBJUIK010000008">
    <property type="protein sequence ID" value="KAL3520581.1"/>
    <property type="molecule type" value="Genomic_DNA"/>
</dbReference>
<name>A0ABD2ZMA6_9GENT</name>